<dbReference type="InterPro" id="IPR036390">
    <property type="entry name" value="WH_DNA-bd_sf"/>
</dbReference>
<evidence type="ECO:0000256" key="4">
    <source>
        <dbReference type="ARBA" id="ARBA00023163"/>
    </source>
</evidence>
<dbReference type="Gene3D" id="1.10.10.10">
    <property type="entry name" value="Winged helix-like DNA-binding domain superfamily/Winged helix DNA-binding domain"/>
    <property type="match status" value="1"/>
</dbReference>
<dbReference type="GO" id="GO:0000981">
    <property type="term" value="F:DNA-binding transcription factor activity, RNA polymerase II-specific"/>
    <property type="evidence" value="ECO:0007669"/>
    <property type="project" value="TreeGrafter"/>
</dbReference>
<dbReference type="GO" id="GO:0000978">
    <property type="term" value="F:RNA polymerase II cis-regulatory region sequence-specific DNA binding"/>
    <property type="evidence" value="ECO:0007669"/>
    <property type="project" value="InterPro"/>
</dbReference>
<protein>
    <submittedName>
        <fullName evidence="8">Transcription factor E2F3</fullName>
    </submittedName>
</protein>
<feature type="compositionally biased region" description="Low complexity" evidence="6">
    <location>
        <begin position="492"/>
        <end position="503"/>
    </location>
</feature>
<dbReference type="InterPro" id="IPR036388">
    <property type="entry name" value="WH-like_DNA-bd_sf"/>
</dbReference>
<evidence type="ECO:0000313" key="9">
    <source>
        <dbReference type="Proteomes" id="UP000198406"/>
    </source>
</evidence>
<gene>
    <name evidence="8" type="ORF">FisN_1Hh449</name>
</gene>
<evidence type="ECO:0000313" key="8">
    <source>
        <dbReference type="EMBL" id="GAX14254.1"/>
    </source>
</evidence>
<feature type="region of interest" description="Disordered" evidence="6">
    <location>
        <begin position="581"/>
        <end position="623"/>
    </location>
</feature>
<dbReference type="Gene3D" id="6.10.250.540">
    <property type="match status" value="1"/>
</dbReference>
<dbReference type="OrthoDB" id="48817at2759"/>
<comment type="caution">
    <text evidence="8">The sequence shown here is derived from an EMBL/GenBank/DDBJ whole genome shotgun (WGS) entry which is preliminary data.</text>
</comment>
<keyword evidence="2 5" id="KW-0805">Transcription regulation</keyword>
<feature type="compositionally biased region" description="Basic and acidic residues" evidence="6">
    <location>
        <begin position="448"/>
        <end position="472"/>
    </location>
</feature>
<evidence type="ECO:0000259" key="7">
    <source>
        <dbReference type="SMART" id="SM01372"/>
    </source>
</evidence>
<feature type="region of interest" description="Disordered" evidence="6">
    <location>
        <begin position="371"/>
        <end position="530"/>
    </location>
</feature>
<name>A0A1Z5JJU3_FISSO</name>
<keyword evidence="9" id="KW-1185">Reference proteome</keyword>
<dbReference type="FunFam" id="1.10.10.10:FF:000008">
    <property type="entry name" value="E2F transcription factor 1"/>
    <property type="match status" value="1"/>
</dbReference>
<dbReference type="InterPro" id="IPR032198">
    <property type="entry name" value="E2F_CC-MB"/>
</dbReference>
<dbReference type="EMBL" id="BDSP01000078">
    <property type="protein sequence ID" value="GAX14254.1"/>
    <property type="molecule type" value="Genomic_DNA"/>
</dbReference>
<dbReference type="PANTHER" id="PTHR12081">
    <property type="entry name" value="TRANSCRIPTION FACTOR E2F"/>
    <property type="match status" value="1"/>
</dbReference>
<keyword evidence="4 5" id="KW-0804">Transcription</keyword>
<dbReference type="PANTHER" id="PTHR12081:SF18">
    <property type="entry name" value="TRANSCRIPTION FACTOR E2F2-RELATED"/>
    <property type="match status" value="1"/>
</dbReference>
<feature type="compositionally biased region" description="Polar residues" evidence="6">
    <location>
        <begin position="516"/>
        <end position="527"/>
    </location>
</feature>
<accession>A0A1Z5JJU3</accession>
<evidence type="ECO:0000256" key="3">
    <source>
        <dbReference type="ARBA" id="ARBA00023125"/>
    </source>
</evidence>
<evidence type="ECO:0000256" key="5">
    <source>
        <dbReference type="RuleBase" id="RU003796"/>
    </source>
</evidence>
<proteinExistence type="inferred from homology"/>
<keyword evidence="3 5" id="KW-0238">DNA-binding</keyword>
<feature type="domain" description="E2F/DP family winged-helix DNA-binding" evidence="7">
    <location>
        <begin position="143"/>
        <end position="208"/>
    </location>
</feature>
<dbReference type="GO" id="GO:0046983">
    <property type="term" value="F:protein dimerization activity"/>
    <property type="evidence" value="ECO:0007669"/>
    <property type="project" value="InterPro"/>
</dbReference>
<keyword evidence="5" id="KW-0539">Nucleus</keyword>
<dbReference type="InterPro" id="IPR003316">
    <property type="entry name" value="E2F_WHTH_DNA-bd_dom"/>
</dbReference>
<comment type="similarity">
    <text evidence="1 5">Belongs to the E2F/DP family.</text>
</comment>
<organism evidence="8 9">
    <name type="scientific">Fistulifera solaris</name>
    <name type="common">Oleaginous diatom</name>
    <dbReference type="NCBI Taxonomy" id="1519565"/>
    <lineage>
        <taxon>Eukaryota</taxon>
        <taxon>Sar</taxon>
        <taxon>Stramenopiles</taxon>
        <taxon>Ochrophyta</taxon>
        <taxon>Bacillariophyta</taxon>
        <taxon>Bacillariophyceae</taxon>
        <taxon>Bacillariophycidae</taxon>
        <taxon>Naviculales</taxon>
        <taxon>Naviculaceae</taxon>
        <taxon>Fistulifera</taxon>
    </lineage>
</organism>
<evidence type="ECO:0000256" key="2">
    <source>
        <dbReference type="ARBA" id="ARBA00023015"/>
    </source>
</evidence>
<dbReference type="Pfam" id="PF16421">
    <property type="entry name" value="E2F_CC-MB"/>
    <property type="match status" value="1"/>
</dbReference>
<evidence type="ECO:0000256" key="6">
    <source>
        <dbReference type="SAM" id="MobiDB-lite"/>
    </source>
</evidence>
<dbReference type="Proteomes" id="UP000198406">
    <property type="component" value="Unassembled WGS sequence"/>
</dbReference>
<dbReference type="SUPFAM" id="SSF144074">
    <property type="entry name" value="E2F-DP heterodimerization region"/>
    <property type="match status" value="1"/>
</dbReference>
<sequence>MYPADRDSDYPPPNSLDCERSSIETTKCFILTGSTHYINPTFSHAFDHHPLVSPRPSTPLELPFSPLSCMNLPLIHSPSHISCDLYPPSSMASTPMEIFTPTRQLIEGTPSTLGSTPDSSLFYRTSPADSERMGTPSSLGQSRYDSSLGLLTKKFVHILRTAPSSTLDLNQAVKDLGVQKRRIYDITNVLEGIGLLKKEGKNYVAWNDHPDVGLSCSNSISNMGPEVSLESGDVGGEGLMIFLKSKIAAAEQEEQQLDHMLNIVRERAIDISTKAPPGSKQVEDQQQKNMYIRYSDITRLDMYGDDTIIGIKAPIGTNLEVPDPDQGIAPGSRRYQMFLNSADRKPGSGENASGGPINVYLIRPLVLPTDSGNDLRDSKSAVTTEPEPLPTPTRSNRAVAKSKTSDRSKDEKAVPHEKRTHADIAQESRQHTGYPYAQGWSQTPRMPSRFDELGRHESTPVKNRATPERMRNDVPYSEHPTPVASHGRAHPGEYYYQQPYPGYDIPRSGPPETPRIASSPSRPQSPSHMHYDFLNMPLQSPSSKGFLPPNFFMSPSGHIPSNFSPGYVLSGPFTRSDLSFPLPPLNTGLSSPGGIPRELPELGEQEDSDRPGVLPRKRRSSGR</sequence>
<dbReference type="InParanoid" id="A0A1Z5JJU3"/>
<dbReference type="SMART" id="SM01372">
    <property type="entry name" value="E2F_TDP"/>
    <property type="match status" value="1"/>
</dbReference>
<dbReference type="AlphaFoldDB" id="A0A1Z5JJU3"/>
<dbReference type="InterPro" id="IPR037241">
    <property type="entry name" value="E2F-DP_heterodim"/>
</dbReference>
<dbReference type="Pfam" id="PF02319">
    <property type="entry name" value="WHD_E2F_TDP"/>
    <property type="match status" value="1"/>
</dbReference>
<evidence type="ECO:0000256" key="1">
    <source>
        <dbReference type="ARBA" id="ARBA00010940"/>
    </source>
</evidence>
<dbReference type="GO" id="GO:0090575">
    <property type="term" value="C:RNA polymerase II transcription regulator complex"/>
    <property type="evidence" value="ECO:0007669"/>
    <property type="project" value="TreeGrafter"/>
</dbReference>
<dbReference type="SUPFAM" id="SSF46785">
    <property type="entry name" value="Winged helix' DNA-binding domain"/>
    <property type="match status" value="1"/>
</dbReference>
<dbReference type="InterPro" id="IPR015633">
    <property type="entry name" value="E2F"/>
</dbReference>
<feature type="compositionally biased region" description="Basic and acidic residues" evidence="6">
    <location>
        <begin position="403"/>
        <end position="430"/>
    </location>
</feature>
<comment type="subcellular location">
    <subcellularLocation>
        <location evidence="5">Nucleus</location>
    </subcellularLocation>
</comment>
<reference evidence="8 9" key="1">
    <citation type="journal article" date="2015" name="Plant Cell">
        <title>Oil accumulation by the oleaginous diatom Fistulifera solaris as revealed by the genome and transcriptome.</title>
        <authorList>
            <person name="Tanaka T."/>
            <person name="Maeda Y."/>
            <person name="Veluchamy A."/>
            <person name="Tanaka M."/>
            <person name="Abida H."/>
            <person name="Marechal E."/>
            <person name="Bowler C."/>
            <person name="Muto M."/>
            <person name="Sunaga Y."/>
            <person name="Tanaka M."/>
            <person name="Yoshino T."/>
            <person name="Taniguchi T."/>
            <person name="Fukuda Y."/>
            <person name="Nemoto M."/>
            <person name="Matsumoto M."/>
            <person name="Wong P.S."/>
            <person name="Aburatani S."/>
            <person name="Fujibuchi W."/>
        </authorList>
    </citation>
    <scope>NUCLEOTIDE SEQUENCE [LARGE SCALE GENOMIC DNA]</scope>
    <source>
        <strain evidence="8 9">JPCC DA0580</strain>
    </source>
</reference>